<keyword evidence="2" id="KW-0812">Transmembrane</keyword>
<evidence type="ECO:0000313" key="3">
    <source>
        <dbReference type="EMBL" id="KAK7027727.1"/>
    </source>
</evidence>
<organism evidence="3 4">
    <name type="scientific">Favolaschia claudopus</name>
    <dbReference type="NCBI Taxonomy" id="2862362"/>
    <lineage>
        <taxon>Eukaryota</taxon>
        <taxon>Fungi</taxon>
        <taxon>Dikarya</taxon>
        <taxon>Basidiomycota</taxon>
        <taxon>Agaricomycotina</taxon>
        <taxon>Agaricomycetes</taxon>
        <taxon>Agaricomycetidae</taxon>
        <taxon>Agaricales</taxon>
        <taxon>Marasmiineae</taxon>
        <taxon>Mycenaceae</taxon>
        <taxon>Favolaschia</taxon>
    </lineage>
</organism>
<keyword evidence="4" id="KW-1185">Reference proteome</keyword>
<gene>
    <name evidence="3" type="ORF">R3P38DRAFT_2939819</name>
</gene>
<evidence type="ECO:0000313" key="4">
    <source>
        <dbReference type="Proteomes" id="UP001362999"/>
    </source>
</evidence>
<dbReference type="EMBL" id="JAWWNJ010000029">
    <property type="protein sequence ID" value="KAK7027727.1"/>
    <property type="molecule type" value="Genomic_DNA"/>
</dbReference>
<keyword evidence="2" id="KW-0472">Membrane</keyword>
<protein>
    <submittedName>
        <fullName evidence="3">Uncharacterized protein</fullName>
    </submittedName>
</protein>
<evidence type="ECO:0000256" key="2">
    <source>
        <dbReference type="SAM" id="Phobius"/>
    </source>
</evidence>
<feature type="transmembrane region" description="Helical" evidence="2">
    <location>
        <begin position="111"/>
        <end position="134"/>
    </location>
</feature>
<feature type="compositionally biased region" description="Basic residues" evidence="1">
    <location>
        <begin position="1"/>
        <end position="33"/>
    </location>
</feature>
<proteinExistence type="predicted"/>
<keyword evidence="2" id="KW-1133">Transmembrane helix</keyword>
<accession>A0AAW0BNP4</accession>
<sequence length="137" mass="15288">MGSRGPRRSPRKHTQSKKAPKSVPKKAAAKKGKKNAEPPLPKINWKADEAALIWALIGRMEVKENRLVLFGKDSSDENTVGDSKMVVYKRMGGDIMPQLFAMIRVVNFARIYLAFVVTCGTNTHISCMALRALLDYQ</sequence>
<evidence type="ECO:0000256" key="1">
    <source>
        <dbReference type="SAM" id="MobiDB-lite"/>
    </source>
</evidence>
<feature type="region of interest" description="Disordered" evidence="1">
    <location>
        <begin position="1"/>
        <end position="41"/>
    </location>
</feature>
<dbReference type="Proteomes" id="UP001362999">
    <property type="component" value="Unassembled WGS sequence"/>
</dbReference>
<dbReference type="AlphaFoldDB" id="A0AAW0BNP4"/>
<reference evidence="3 4" key="1">
    <citation type="journal article" date="2024" name="J Genomics">
        <title>Draft genome sequencing and assembly of Favolaschia claudopus CIRM-BRFM 2984 isolated from oak limbs.</title>
        <authorList>
            <person name="Navarro D."/>
            <person name="Drula E."/>
            <person name="Chaduli D."/>
            <person name="Cazenave R."/>
            <person name="Ahrendt S."/>
            <person name="Wang J."/>
            <person name="Lipzen A."/>
            <person name="Daum C."/>
            <person name="Barry K."/>
            <person name="Grigoriev I.V."/>
            <person name="Favel A."/>
            <person name="Rosso M.N."/>
            <person name="Martin F."/>
        </authorList>
    </citation>
    <scope>NUCLEOTIDE SEQUENCE [LARGE SCALE GENOMIC DNA]</scope>
    <source>
        <strain evidence="3 4">CIRM-BRFM 2984</strain>
    </source>
</reference>
<comment type="caution">
    <text evidence="3">The sequence shown here is derived from an EMBL/GenBank/DDBJ whole genome shotgun (WGS) entry which is preliminary data.</text>
</comment>
<name>A0AAW0BNP4_9AGAR</name>